<evidence type="ECO:0000256" key="1">
    <source>
        <dbReference type="ARBA" id="ARBA00009986"/>
    </source>
</evidence>
<dbReference type="InterPro" id="IPR016162">
    <property type="entry name" value="Ald_DH_N"/>
</dbReference>
<accession>A0ABQ3IFQ9</accession>
<dbReference type="SUPFAM" id="SSF53720">
    <property type="entry name" value="ALDH-like"/>
    <property type="match status" value="1"/>
</dbReference>
<dbReference type="Pfam" id="PF00171">
    <property type="entry name" value="Aldedh"/>
    <property type="match status" value="2"/>
</dbReference>
<feature type="domain" description="Aldehyde dehydrogenase" evidence="3">
    <location>
        <begin position="27"/>
        <end position="227"/>
    </location>
</feature>
<dbReference type="InterPro" id="IPR016163">
    <property type="entry name" value="Ald_DH_C"/>
</dbReference>
<dbReference type="Proteomes" id="UP000605897">
    <property type="component" value="Unassembled WGS sequence"/>
</dbReference>
<evidence type="ECO:0000259" key="3">
    <source>
        <dbReference type="Pfam" id="PF00171"/>
    </source>
</evidence>
<keyword evidence="2" id="KW-0560">Oxidoreductase</keyword>
<dbReference type="Gene3D" id="3.40.605.10">
    <property type="entry name" value="Aldehyde Dehydrogenase, Chain A, domain 1"/>
    <property type="match status" value="1"/>
</dbReference>
<comment type="caution">
    <text evidence="4">The sequence shown here is derived from an EMBL/GenBank/DDBJ whole genome shotgun (WGS) entry which is preliminary data.</text>
</comment>
<sequence>MRYSPPGTPGSSVSVLPRYDNFIGGEWLAPTEGRYRAVVAPATAGTICETADSSAADLELALDAAHVALDVWRECSRARRAEVLTAVADAIEDNAELLAVSESWETGRPIREALGVDIPLAADHFRNFAAVVRGAEWTVSGIDEDVLSCQFREPLGVVAQFLPVHFPVLVAAWNLAPALAVGNCSVVKPASDASWSVLKLAEVIGEVLPPGVVNIVTGRGDGVGRDLDVGARSPSVFFADVLAEEDGFLDRAVEAMVLSAAGEGLVCTCPSRALVHEPAYDEFVGRALERIAELVVDDPLDTATRVGPRGGAEQLARLESGVDSARDGGARVLIGGHRVDVGDEFSDGYFYAPTVLRGHHRMRVFREEVSGPVLAVTTFADEEDAIAIANDSRDGPGAGVWTRDGERAYRVGRAVKAGRVWTDCYHQYAASARYACTPATGAGREGHRLVLDQYSRLKSLVVSHGRRHSGPLAS</sequence>
<dbReference type="PANTHER" id="PTHR43111">
    <property type="entry name" value="ALDEHYDE DEHYDROGENASE B-RELATED"/>
    <property type="match status" value="1"/>
</dbReference>
<proteinExistence type="inferred from homology"/>
<dbReference type="EMBL" id="BNAU01000001">
    <property type="protein sequence ID" value="GHE81467.1"/>
    <property type="molecule type" value="Genomic_DNA"/>
</dbReference>
<dbReference type="Gene3D" id="3.40.309.10">
    <property type="entry name" value="Aldehyde Dehydrogenase, Chain A, domain 2"/>
    <property type="match status" value="1"/>
</dbReference>
<gene>
    <name evidence="4" type="ORF">GCM10017786_09860</name>
</gene>
<name>A0ABQ3IFQ9_9PSEU</name>
<reference evidence="5" key="1">
    <citation type="journal article" date="2019" name="Int. J. Syst. Evol. Microbiol.">
        <title>The Global Catalogue of Microorganisms (GCM) 10K type strain sequencing project: providing services to taxonomists for standard genome sequencing and annotation.</title>
        <authorList>
            <consortium name="The Broad Institute Genomics Platform"/>
            <consortium name="The Broad Institute Genome Sequencing Center for Infectious Disease"/>
            <person name="Wu L."/>
            <person name="Ma J."/>
        </authorList>
    </citation>
    <scope>NUCLEOTIDE SEQUENCE [LARGE SCALE GENOMIC DNA]</scope>
    <source>
        <strain evidence="5">CGMCC 4.7677</strain>
    </source>
</reference>
<evidence type="ECO:0000313" key="4">
    <source>
        <dbReference type="EMBL" id="GHE81467.1"/>
    </source>
</evidence>
<dbReference type="PANTHER" id="PTHR43111:SF1">
    <property type="entry name" value="ALDEHYDE DEHYDROGENASE B-RELATED"/>
    <property type="match status" value="1"/>
</dbReference>
<feature type="domain" description="Aldehyde dehydrogenase" evidence="3">
    <location>
        <begin position="245"/>
        <end position="459"/>
    </location>
</feature>
<keyword evidence="5" id="KW-1185">Reference proteome</keyword>
<protein>
    <submittedName>
        <fullName evidence="4">Aldehyde dehydrogenase</fullName>
    </submittedName>
</protein>
<dbReference type="RefSeq" id="WP_191243239.1">
    <property type="nucleotide sequence ID" value="NZ_BNAU01000001.1"/>
</dbReference>
<dbReference type="InterPro" id="IPR015590">
    <property type="entry name" value="Aldehyde_DH_dom"/>
</dbReference>
<evidence type="ECO:0000313" key="5">
    <source>
        <dbReference type="Proteomes" id="UP000605897"/>
    </source>
</evidence>
<organism evidence="4 5">
    <name type="scientific">Amycolatopsis deserti</name>
    <dbReference type="NCBI Taxonomy" id="185696"/>
    <lineage>
        <taxon>Bacteria</taxon>
        <taxon>Bacillati</taxon>
        <taxon>Actinomycetota</taxon>
        <taxon>Actinomycetes</taxon>
        <taxon>Pseudonocardiales</taxon>
        <taxon>Pseudonocardiaceae</taxon>
        <taxon>Amycolatopsis</taxon>
    </lineage>
</organism>
<dbReference type="InterPro" id="IPR016161">
    <property type="entry name" value="Ald_DH/histidinol_DH"/>
</dbReference>
<evidence type="ECO:0000256" key="2">
    <source>
        <dbReference type="ARBA" id="ARBA00023002"/>
    </source>
</evidence>
<comment type="similarity">
    <text evidence="1">Belongs to the aldehyde dehydrogenase family.</text>
</comment>